<evidence type="ECO:0000313" key="5">
    <source>
        <dbReference type="EMBL" id="KAG2293659.1"/>
    </source>
</evidence>
<evidence type="ECO:0000313" key="6">
    <source>
        <dbReference type="Proteomes" id="UP000886595"/>
    </source>
</evidence>
<proteinExistence type="predicted"/>
<dbReference type="InterPro" id="IPR014710">
    <property type="entry name" value="RmlC-like_jellyroll"/>
</dbReference>
<dbReference type="CDD" id="cd02245">
    <property type="entry name" value="cupin_7S_vicilin-like_C"/>
    <property type="match status" value="1"/>
</dbReference>
<dbReference type="InterPro" id="IPR006045">
    <property type="entry name" value="Cupin_1"/>
</dbReference>
<accession>A0A8X7RR35</accession>
<dbReference type="OrthoDB" id="1932894at2759"/>
<gene>
    <name evidence="5" type="ORF">Bca52824_040328</name>
</gene>
<evidence type="ECO:0000259" key="4">
    <source>
        <dbReference type="SMART" id="SM00835"/>
    </source>
</evidence>
<dbReference type="PANTHER" id="PTHR31189:SF7">
    <property type="entry name" value="OS03G0197300 PROTEIN"/>
    <property type="match status" value="1"/>
</dbReference>
<sequence>MSKFTIIPLCLLTLFLCTNSFSDQNDGVPSSQSPLLVRRHQRTQLVATEFGEISAVHIGEEYTIQFITLEPNALLLPLLLHSDMVFFVHTGSGVLNWLDKEKERTLELKRGDVFRLRYGTVFYLHCNLERDEVPDKLRVYAIFDVGKCLSDQCLGAYSSIRDLLWGFDEKTLRSAFAVPKDVFGRLRDAVKPPLITHAMPKNRTQGSEEETWGSRLAKLFVRVEDVTDHLEMKPVVNKKKKKKSSAYNVFESDPDFENDNGQSIVVDEKDMDALKGSSFGVYMVNLTKGSMMGPHWNPNACEISIVLQGEGMIRVVNHPSYQSKNESERFMVEDGDVFVVPQFYPMAQLSFVNSSFMFMGFSTSAKTNHPQFLVGQNSVLKIFNRDVLATSFNMRYETVERLLGAQKHGLMLECVSCAEVELSRLMREIEERRRREEEEIERRKRKREEARRQEEERRREEEAERKRKAEEEARKREEEREREEEAAKRREEERRRQRRRKGERKRKKRKRLGREKKQGRERRRKPRNGISKKGGSVRKKKLSVKEKQKRKQDREKKQGRERKRKKRKRLGREKKKGKRKKRWLRDERKRGRGRREKRREREKKKLLKEQRRNEESEKKNIRRGHRHKAHNHLSTTDV</sequence>
<feature type="compositionally biased region" description="Basic residues" evidence="2">
    <location>
        <begin position="590"/>
        <end position="606"/>
    </location>
</feature>
<dbReference type="EMBL" id="JAAMPC010000009">
    <property type="protein sequence ID" value="KAG2293659.1"/>
    <property type="molecule type" value="Genomic_DNA"/>
</dbReference>
<feature type="chain" id="PRO_5036459285" description="Cupin type-1 domain-containing protein" evidence="3">
    <location>
        <begin position="21"/>
        <end position="638"/>
    </location>
</feature>
<feature type="compositionally biased region" description="Basic residues" evidence="2">
    <location>
        <begin position="559"/>
        <end position="583"/>
    </location>
</feature>
<protein>
    <recommendedName>
        <fullName evidence="4">Cupin type-1 domain-containing protein</fullName>
    </recommendedName>
</protein>
<feature type="compositionally biased region" description="Basic residues" evidence="2">
    <location>
        <begin position="496"/>
        <end position="527"/>
    </location>
</feature>
<dbReference type="Proteomes" id="UP000886595">
    <property type="component" value="Unassembled WGS sequence"/>
</dbReference>
<name>A0A8X7RR35_BRACI</name>
<dbReference type="CDD" id="cd02244">
    <property type="entry name" value="cupin_7S_vicilin-like_N"/>
    <property type="match status" value="1"/>
</dbReference>
<dbReference type="InterPro" id="IPR011051">
    <property type="entry name" value="RmlC_Cupin_sf"/>
</dbReference>
<reference evidence="5 6" key="1">
    <citation type="submission" date="2020-02" db="EMBL/GenBank/DDBJ databases">
        <authorList>
            <person name="Ma Q."/>
            <person name="Huang Y."/>
            <person name="Song X."/>
            <person name="Pei D."/>
        </authorList>
    </citation>
    <scope>NUCLEOTIDE SEQUENCE [LARGE SCALE GENOMIC DNA]</scope>
    <source>
        <strain evidence="5">Sxm20200214</strain>
        <tissue evidence="5">Leaf</tissue>
    </source>
</reference>
<dbReference type="Gene3D" id="2.60.120.10">
    <property type="entry name" value="Jelly Rolls"/>
    <property type="match status" value="2"/>
</dbReference>
<feature type="signal peptide" evidence="3">
    <location>
        <begin position="1"/>
        <end position="20"/>
    </location>
</feature>
<feature type="compositionally biased region" description="Basic and acidic residues" evidence="2">
    <location>
        <begin position="436"/>
        <end position="495"/>
    </location>
</feature>
<feature type="domain" description="Cupin type-1" evidence="4">
    <location>
        <begin position="247"/>
        <end position="400"/>
    </location>
</feature>
<evidence type="ECO:0000256" key="1">
    <source>
        <dbReference type="ARBA" id="ARBA00022729"/>
    </source>
</evidence>
<comment type="caution">
    <text evidence="5">The sequence shown here is derived from an EMBL/GenBank/DDBJ whole genome shotgun (WGS) entry which is preliminary data.</text>
</comment>
<feature type="region of interest" description="Disordered" evidence="2">
    <location>
        <begin position="436"/>
        <end position="638"/>
    </location>
</feature>
<feature type="compositionally biased region" description="Basic residues" evidence="2">
    <location>
        <begin position="620"/>
        <end position="631"/>
    </location>
</feature>
<evidence type="ECO:0000256" key="3">
    <source>
        <dbReference type="SAM" id="SignalP"/>
    </source>
</evidence>
<organism evidence="5 6">
    <name type="scientific">Brassica carinata</name>
    <name type="common">Ethiopian mustard</name>
    <name type="synonym">Abyssinian cabbage</name>
    <dbReference type="NCBI Taxonomy" id="52824"/>
    <lineage>
        <taxon>Eukaryota</taxon>
        <taxon>Viridiplantae</taxon>
        <taxon>Streptophyta</taxon>
        <taxon>Embryophyta</taxon>
        <taxon>Tracheophyta</taxon>
        <taxon>Spermatophyta</taxon>
        <taxon>Magnoliopsida</taxon>
        <taxon>eudicotyledons</taxon>
        <taxon>Gunneridae</taxon>
        <taxon>Pentapetalae</taxon>
        <taxon>rosids</taxon>
        <taxon>malvids</taxon>
        <taxon>Brassicales</taxon>
        <taxon>Brassicaceae</taxon>
        <taxon>Brassiceae</taxon>
        <taxon>Brassica</taxon>
    </lineage>
</organism>
<keyword evidence="6" id="KW-1185">Reference proteome</keyword>
<dbReference type="Pfam" id="PF00190">
    <property type="entry name" value="Cupin_1"/>
    <property type="match status" value="1"/>
</dbReference>
<dbReference type="PANTHER" id="PTHR31189">
    <property type="entry name" value="OS03G0336100 PROTEIN-RELATED"/>
    <property type="match status" value="1"/>
</dbReference>
<dbReference type="SUPFAM" id="SSF51182">
    <property type="entry name" value="RmlC-like cupins"/>
    <property type="match status" value="1"/>
</dbReference>
<feature type="compositionally biased region" description="Basic and acidic residues" evidence="2">
    <location>
        <begin position="607"/>
        <end position="619"/>
    </location>
</feature>
<keyword evidence="1 3" id="KW-0732">Signal</keyword>
<dbReference type="InterPro" id="IPR050253">
    <property type="entry name" value="Seed_Storage-Functional"/>
</dbReference>
<dbReference type="AlphaFoldDB" id="A0A8X7RR35"/>
<feature type="compositionally biased region" description="Basic residues" evidence="2">
    <location>
        <begin position="535"/>
        <end position="551"/>
    </location>
</feature>
<dbReference type="SMART" id="SM00835">
    <property type="entry name" value="Cupin_1"/>
    <property type="match status" value="1"/>
</dbReference>
<evidence type="ECO:0000256" key="2">
    <source>
        <dbReference type="SAM" id="MobiDB-lite"/>
    </source>
</evidence>